<evidence type="ECO:0000259" key="4">
    <source>
        <dbReference type="PROSITE" id="PS50893"/>
    </source>
</evidence>
<dbReference type="InterPro" id="IPR003439">
    <property type="entry name" value="ABC_transporter-like_ATP-bd"/>
</dbReference>
<accession>A0A2V3W364</accession>
<dbReference type="EMBL" id="QJJQ01000005">
    <property type="protein sequence ID" value="PXW87521.1"/>
    <property type="molecule type" value="Genomic_DNA"/>
</dbReference>
<sequence length="281" mass="31641">MSFIELKNIYFEVNKRILFENISLAINQNDCIAFIGKNGSGKSTLLKLLAGLIKPTKGLVIQKSKKIGYVPEQPPKSLPFTPIEYLTHMGNIARVEKGLDRKIDTLLTQFYMEEYQNTNIRDLSKGNKQKVNIMQALLNNPELLLLDEPLSGLDSKAQTDLIGLLMNLKKDGGTIVFISHETVLLEKLADRIVHIDEQRIKEVANILSAVQSYATIECIVHSDSFPSFIQESSSIIDFQFHAPSTYELKVVSSKSDHIIKKILDFHGSIRFVSHTSDQPLK</sequence>
<dbReference type="SMART" id="SM00382">
    <property type="entry name" value="AAA"/>
    <property type="match status" value="1"/>
</dbReference>
<dbReference type="AlphaFoldDB" id="A0A2V3W364"/>
<evidence type="ECO:0000313" key="5">
    <source>
        <dbReference type="EMBL" id="PXW87521.1"/>
    </source>
</evidence>
<name>A0A2V3W364_9BACI</name>
<dbReference type="Proteomes" id="UP000247978">
    <property type="component" value="Unassembled WGS sequence"/>
</dbReference>
<reference evidence="5 6" key="1">
    <citation type="submission" date="2018-05" db="EMBL/GenBank/DDBJ databases">
        <title>Genomic Encyclopedia of Type Strains, Phase IV (KMG-IV): sequencing the most valuable type-strain genomes for metagenomic binning, comparative biology and taxonomic classification.</title>
        <authorList>
            <person name="Goeker M."/>
        </authorList>
    </citation>
    <scope>NUCLEOTIDE SEQUENCE [LARGE SCALE GENOMIC DNA]</scope>
    <source>
        <strain evidence="5 6">DSM 28556</strain>
    </source>
</reference>
<dbReference type="RefSeq" id="WP_110395108.1">
    <property type="nucleotide sequence ID" value="NZ_JADIJL010000003.1"/>
</dbReference>
<gene>
    <name evidence="5" type="ORF">DFR56_105165</name>
</gene>
<dbReference type="OrthoDB" id="2290519at2"/>
<dbReference type="PANTHER" id="PTHR42939">
    <property type="entry name" value="ABC TRANSPORTER ATP-BINDING PROTEIN ALBC-RELATED"/>
    <property type="match status" value="1"/>
</dbReference>
<organism evidence="5 6">
    <name type="scientific">Pseudogracilibacillus auburnensis</name>
    <dbReference type="NCBI Taxonomy" id="1494959"/>
    <lineage>
        <taxon>Bacteria</taxon>
        <taxon>Bacillati</taxon>
        <taxon>Bacillota</taxon>
        <taxon>Bacilli</taxon>
        <taxon>Bacillales</taxon>
        <taxon>Bacillaceae</taxon>
        <taxon>Pseudogracilibacillus</taxon>
    </lineage>
</organism>
<evidence type="ECO:0000256" key="2">
    <source>
        <dbReference type="ARBA" id="ARBA00022741"/>
    </source>
</evidence>
<dbReference type="Pfam" id="PF00005">
    <property type="entry name" value="ABC_tran"/>
    <property type="match status" value="1"/>
</dbReference>
<dbReference type="GO" id="GO:0005524">
    <property type="term" value="F:ATP binding"/>
    <property type="evidence" value="ECO:0007669"/>
    <property type="project" value="UniProtKB-KW"/>
</dbReference>
<feature type="domain" description="ABC transporter" evidence="4">
    <location>
        <begin position="4"/>
        <end position="222"/>
    </location>
</feature>
<dbReference type="SUPFAM" id="SSF52540">
    <property type="entry name" value="P-loop containing nucleoside triphosphate hydrolases"/>
    <property type="match status" value="1"/>
</dbReference>
<dbReference type="PANTHER" id="PTHR42939:SF1">
    <property type="entry name" value="ABC TRANSPORTER ATP-BINDING PROTEIN ALBC-RELATED"/>
    <property type="match status" value="1"/>
</dbReference>
<protein>
    <submittedName>
        <fullName evidence="5">ABC-type Mn2+/Zn2+ transport system ATPase subunit</fullName>
    </submittedName>
</protein>
<dbReference type="Gene3D" id="3.40.50.300">
    <property type="entry name" value="P-loop containing nucleotide triphosphate hydrolases"/>
    <property type="match status" value="1"/>
</dbReference>
<dbReference type="PROSITE" id="PS50893">
    <property type="entry name" value="ABC_TRANSPORTER_2"/>
    <property type="match status" value="1"/>
</dbReference>
<keyword evidence="1" id="KW-0813">Transport</keyword>
<keyword evidence="2" id="KW-0547">Nucleotide-binding</keyword>
<dbReference type="InterPro" id="IPR003593">
    <property type="entry name" value="AAA+_ATPase"/>
</dbReference>
<keyword evidence="3" id="KW-0067">ATP-binding</keyword>
<evidence type="ECO:0000256" key="1">
    <source>
        <dbReference type="ARBA" id="ARBA00022448"/>
    </source>
</evidence>
<proteinExistence type="predicted"/>
<evidence type="ECO:0000256" key="3">
    <source>
        <dbReference type="ARBA" id="ARBA00022840"/>
    </source>
</evidence>
<evidence type="ECO:0000313" key="6">
    <source>
        <dbReference type="Proteomes" id="UP000247978"/>
    </source>
</evidence>
<dbReference type="GO" id="GO:0016887">
    <property type="term" value="F:ATP hydrolysis activity"/>
    <property type="evidence" value="ECO:0007669"/>
    <property type="project" value="InterPro"/>
</dbReference>
<dbReference type="InterPro" id="IPR051782">
    <property type="entry name" value="ABC_Transporter_VariousFunc"/>
</dbReference>
<comment type="caution">
    <text evidence="5">The sequence shown here is derived from an EMBL/GenBank/DDBJ whole genome shotgun (WGS) entry which is preliminary data.</text>
</comment>
<keyword evidence="6" id="KW-1185">Reference proteome</keyword>
<dbReference type="InterPro" id="IPR027417">
    <property type="entry name" value="P-loop_NTPase"/>
</dbReference>